<dbReference type="SMART" id="SM00361">
    <property type="entry name" value="RRM_1"/>
    <property type="match status" value="1"/>
</dbReference>
<dbReference type="InterPro" id="IPR012677">
    <property type="entry name" value="Nucleotide-bd_a/b_plait_sf"/>
</dbReference>
<organism evidence="5 6">
    <name type="scientific">Tritrichomonas foetus</name>
    <dbReference type="NCBI Taxonomy" id="1144522"/>
    <lineage>
        <taxon>Eukaryota</taxon>
        <taxon>Metamonada</taxon>
        <taxon>Parabasalia</taxon>
        <taxon>Tritrichomonadida</taxon>
        <taxon>Tritrichomonadidae</taxon>
        <taxon>Tritrichomonas</taxon>
    </lineage>
</organism>
<feature type="domain" description="RRM" evidence="4">
    <location>
        <begin position="81"/>
        <end position="166"/>
    </location>
</feature>
<keyword evidence="1" id="KW-0863">Zinc-finger</keyword>
<name>A0A1J4L1L4_9EUKA</name>
<dbReference type="Pfam" id="PF00076">
    <property type="entry name" value="RRM_1"/>
    <property type="match status" value="1"/>
</dbReference>
<dbReference type="InterPro" id="IPR000504">
    <property type="entry name" value="RRM_dom"/>
</dbReference>
<dbReference type="EMBL" id="MLAK01000014">
    <property type="protein sequence ID" value="OHT17306.1"/>
    <property type="molecule type" value="Genomic_DNA"/>
</dbReference>
<dbReference type="CDD" id="cd12438">
    <property type="entry name" value="RRM_CNOT4"/>
    <property type="match status" value="1"/>
</dbReference>
<dbReference type="SUPFAM" id="SSF57903">
    <property type="entry name" value="FYVE/PHD zinc finger"/>
    <property type="match status" value="1"/>
</dbReference>
<proteinExistence type="predicted"/>
<keyword evidence="6" id="KW-1185">Reference proteome</keyword>
<keyword evidence="2" id="KW-0694">RNA-binding</keyword>
<accession>A0A1J4L1L4</accession>
<evidence type="ECO:0000256" key="2">
    <source>
        <dbReference type="PROSITE-ProRule" id="PRU00176"/>
    </source>
</evidence>
<dbReference type="GeneID" id="94831349"/>
<dbReference type="InterPro" id="IPR034261">
    <property type="entry name" value="CNOT4_RRM"/>
</dbReference>
<dbReference type="GO" id="GO:0030014">
    <property type="term" value="C:CCR4-NOT complex"/>
    <property type="evidence" value="ECO:0007669"/>
    <property type="project" value="InterPro"/>
</dbReference>
<keyword evidence="1" id="KW-0479">Metal-binding</keyword>
<dbReference type="InterPro" id="IPR039780">
    <property type="entry name" value="Mot2"/>
</dbReference>
<gene>
    <name evidence="5" type="ORF">TRFO_12443</name>
</gene>
<dbReference type="InterPro" id="IPR035979">
    <property type="entry name" value="RBD_domain_sf"/>
</dbReference>
<dbReference type="PROSITE" id="PS50102">
    <property type="entry name" value="RRM"/>
    <property type="match status" value="1"/>
</dbReference>
<keyword evidence="1" id="KW-0862">Zinc</keyword>
<evidence type="ECO:0000313" key="6">
    <source>
        <dbReference type="Proteomes" id="UP000179807"/>
    </source>
</evidence>
<dbReference type="InterPro" id="IPR003954">
    <property type="entry name" value="RRM_euk-type"/>
</dbReference>
<dbReference type="OrthoDB" id="1923159at2759"/>
<dbReference type="VEuPathDB" id="TrichDB:TRFO_12443"/>
<dbReference type="GO" id="GO:0004842">
    <property type="term" value="F:ubiquitin-protein transferase activity"/>
    <property type="evidence" value="ECO:0007669"/>
    <property type="project" value="InterPro"/>
</dbReference>
<dbReference type="SUPFAM" id="SSF54928">
    <property type="entry name" value="RNA-binding domain, RBD"/>
    <property type="match status" value="1"/>
</dbReference>
<dbReference type="GO" id="GO:0008270">
    <property type="term" value="F:zinc ion binding"/>
    <property type="evidence" value="ECO:0007669"/>
    <property type="project" value="UniProtKB-KW"/>
</dbReference>
<comment type="caution">
    <text evidence="5">The sequence shown here is derived from an EMBL/GenBank/DDBJ whole genome shotgun (WGS) entry which is preliminary data.</text>
</comment>
<dbReference type="GO" id="GO:0003723">
    <property type="term" value="F:RNA binding"/>
    <property type="evidence" value="ECO:0007669"/>
    <property type="project" value="UniProtKB-UniRule"/>
</dbReference>
<dbReference type="GO" id="GO:0016567">
    <property type="term" value="P:protein ubiquitination"/>
    <property type="evidence" value="ECO:0007669"/>
    <property type="project" value="TreeGrafter"/>
</dbReference>
<dbReference type="PANTHER" id="PTHR12603:SF0">
    <property type="entry name" value="CCR4-NOT TRANSCRIPTION COMPLEX SUBUNIT 4"/>
    <property type="match status" value="1"/>
</dbReference>
<feature type="domain" description="RING-type" evidence="3">
    <location>
        <begin position="5"/>
        <end position="48"/>
    </location>
</feature>
<sequence length="307" mass="34920">MALLCSSCQQVINNTDSKITCQFCGSVFCSRCLRYNDDQQKILCPRCNQDIDLLQDRLNRPSKPSIVSCSHLVDVRVIQRDLVYIVGIPVQFANEDILLKYEFFGQYGPIKKVVVNSTHIHSLPNQKPSVSAYITFRNNDDALECIYSLENFSIDGNQLKASFGTTKYCSAFLRGTKCTNPDCMYLHHSGEQGDSFSKDEITGSSSRFVDMTRPSRPSDYNDYLKQDKRPSVFPPRRIMKKSPNLVKKMAPKETQRNSFLEMLAHEEDELPIVMEDPPGISLTSQLKLNRPSARTVFNALLMEMDET</sequence>
<evidence type="ECO:0000313" key="5">
    <source>
        <dbReference type="EMBL" id="OHT17306.1"/>
    </source>
</evidence>
<evidence type="ECO:0000259" key="4">
    <source>
        <dbReference type="PROSITE" id="PS50102"/>
    </source>
</evidence>
<evidence type="ECO:0000259" key="3">
    <source>
        <dbReference type="PROSITE" id="PS50089"/>
    </source>
</evidence>
<evidence type="ECO:0000256" key="1">
    <source>
        <dbReference type="PROSITE-ProRule" id="PRU00175"/>
    </source>
</evidence>
<dbReference type="AlphaFoldDB" id="A0A1J4L1L4"/>
<dbReference type="InterPro" id="IPR011011">
    <property type="entry name" value="Znf_FYVE_PHD"/>
</dbReference>
<dbReference type="InterPro" id="IPR001841">
    <property type="entry name" value="Znf_RING"/>
</dbReference>
<evidence type="ECO:0008006" key="7">
    <source>
        <dbReference type="Google" id="ProtNLM"/>
    </source>
</evidence>
<dbReference type="Proteomes" id="UP000179807">
    <property type="component" value="Unassembled WGS sequence"/>
</dbReference>
<dbReference type="Gene3D" id="3.30.70.330">
    <property type="match status" value="1"/>
</dbReference>
<dbReference type="PANTHER" id="PTHR12603">
    <property type="entry name" value="CCR4-NOT TRANSCRIPTION COMPLEX RELATED"/>
    <property type="match status" value="1"/>
</dbReference>
<dbReference type="RefSeq" id="XP_068370442.1">
    <property type="nucleotide sequence ID" value="XM_068496645.1"/>
</dbReference>
<reference evidence="5" key="1">
    <citation type="submission" date="2016-10" db="EMBL/GenBank/DDBJ databases">
        <authorList>
            <person name="Benchimol M."/>
            <person name="Almeida L.G."/>
            <person name="Vasconcelos A.T."/>
            <person name="Perreira-Neves A."/>
            <person name="Rosa I.A."/>
            <person name="Tasca T."/>
            <person name="Bogo M.R."/>
            <person name="de Souza W."/>
        </authorList>
    </citation>
    <scope>NUCLEOTIDE SEQUENCE [LARGE SCALE GENOMIC DNA]</scope>
    <source>
        <strain evidence="5">K</strain>
    </source>
</reference>
<protein>
    <recommendedName>
        <fullName evidence="7">RING-type domain-containing protein</fullName>
    </recommendedName>
</protein>
<dbReference type="PROSITE" id="PS50089">
    <property type="entry name" value="ZF_RING_2"/>
    <property type="match status" value="1"/>
</dbReference>
<dbReference type="CDD" id="cd00065">
    <property type="entry name" value="FYVE_like_SF"/>
    <property type="match status" value="1"/>
</dbReference>